<dbReference type="InterPro" id="IPR035979">
    <property type="entry name" value="RBD_domain_sf"/>
</dbReference>
<dbReference type="Proteomes" id="UP000281553">
    <property type="component" value="Unassembled WGS sequence"/>
</dbReference>
<dbReference type="CDD" id="cd00590">
    <property type="entry name" value="RRM_SF"/>
    <property type="match status" value="1"/>
</dbReference>
<evidence type="ECO:0000256" key="2">
    <source>
        <dbReference type="ARBA" id="ARBA00023242"/>
    </source>
</evidence>
<dbReference type="PROSITE" id="PS50102">
    <property type="entry name" value="RRM"/>
    <property type="match status" value="3"/>
</dbReference>
<name>A0A3P7M3Y9_DIBLA</name>
<evidence type="ECO:0000259" key="4">
    <source>
        <dbReference type="PROSITE" id="PS50102"/>
    </source>
</evidence>
<dbReference type="SMART" id="SM00360">
    <property type="entry name" value="RRM"/>
    <property type="match status" value="3"/>
</dbReference>
<dbReference type="InterPro" id="IPR012677">
    <property type="entry name" value="Nucleotide-bd_a/b_plait_sf"/>
</dbReference>
<dbReference type="OrthoDB" id="167718at2759"/>
<dbReference type="AlphaFoldDB" id="A0A3P7M3Y9"/>
<proteinExistence type="predicted"/>
<feature type="domain" description="RRM" evidence="4">
    <location>
        <begin position="1"/>
        <end position="71"/>
    </location>
</feature>
<dbReference type="Gene3D" id="3.30.70.330">
    <property type="match status" value="3"/>
</dbReference>
<evidence type="ECO:0000256" key="1">
    <source>
        <dbReference type="ARBA" id="ARBA00004123"/>
    </source>
</evidence>
<dbReference type="PANTHER" id="PTHR48033">
    <property type="entry name" value="RNA-BINDING (RRM/RBD/RNP MOTIFS) FAMILY PROTEIN"/>
    <property type="match status" value="1"/>
</dbReference>
<dbReference type="InterPro" id="IPR000504">
    <property type="entry name" value="RRM_dom"/>
</dbReference>
<dbReference type="GO" id="GO:0010468">
    <property type="term" value="P:regulation of gene expression"/>
    <property type="evidence" value="ECO:0007669"/>
    <property type="project" value="TreeGrafter"/>
</dbReference>
<dbReference type="EMBL" id="UYRU01055305">
    <property type="protein sequence ID" value="VDN13001.1"/>
    <property type="molecule type" value="Genomic_DNA"/>
</dbReference>
<evidence type="ECO:0000313" key="6">
    <source>
        <dbReference type="Proteomes" id="UP000281553"/>
    </source>
</evidence>
<keyword evidence="2" id="KW-0539">Nucleus</keyword>
<protein>
    <recommendedName>
        <fullName evidence="4">RRM domain-containing protein</fullName>
    </recommendedName>
</protein>
<evidence type="ECO:0000313" key="5">
    <source>
        <dbReference type="EMBL" id="VDN13001.1"/>
    </source>
</evidence>
<dbReference type="GO" id="GO:0003723">
    <property type="term" value="F:RNA binding"/>
    <property type="evidence" value="ECO:0007669"/>
    <property type="project" value="UniProtKB-UniRule"/>
</dbReference>
<keyword evidence="6" id="KW-1185">Reference proteome</keyword>
<dbReference type="GO" id="GO:0005654">
    <property type="term" value="C:nucleoplasm"/>
    <property type="evidence" value="ECO:0007669"/>
    <property type="project" value="TreeGrafter"/>
</dbReference>
<dbReference type="PANTHER" id="PTHR48033:SF10">
    <property type="entry name" value="RNA-BINDING PROTEIN SQUID"/>
    <property type="match status" value="1"/>
</dbReference>
<feature type="domain" description="RRM" evidence="4">
    <location>
        <begin position="92"/>
        <end position="166"/>
    </location>
</feature>
<dbReference type="Pfam" id="PF00076">
    <property type="entry name" value="RRM_1"/>
    <property type="match status" value="3"/>
</dbReference>
<evidence type="ECO:0000256" key="3">
    <source>
        <dbReference type="PROSITE-ProRule" id="PRU00176"/>
    </source>
</evidence>
<dbReference type="GO" id="GO:0000785">
    <property type="term" value="C:chromatin"/>
    <property type="evidence" value="ECO:0007669"/>
    <property type="project" value="TreeGrafter"/>
</dbReference>
<sequence>MKPDATENDLIDYFTKYGTVKGARVIIDNCTGQCLGYGHVTFADRGAIEGGLLEASHFLDGCRIKVFAEMPPGYGERRQPSEKEVKDMMISNRIYLRSLPQTITEKKLYMYFSKVGTVTDVRILTDVVCVGRGFVVFRDPYAVMRVVEAQPHKFQGKTISVSCKEAFKPKNTGAATHLNQGMDANKIFLGSLPKQATERSLHDYFSQFGAVMDVSVPTEYKFSGRGYVDFCDL</sequence>
<dbReference type="SUPFAM" id="SSF54928">
    <property type="entry name" value="RNA-binding domain, RBD"/>
    <property type="match status" value="3"/>
</dbReference>
<accession>A0A3P7M3Y9</accession>
<gene>
    <name evidence="5" type="ORF">DILT_LOCUS8832</name>
</gene>
<reference evidence="5 6" key="1">
    <citation type="submission" date="2018-11" db="EMBL/GenBank/DDBJ databases">
        <authorList>
            <consortium name="Pathogen Informatics"/>
        </authorList>
    </citation>
    <scope>NUCLEOTIDE SEQUENCE [LARGE SCALE GENOMIC DNA]</scope>
</reference>
<keyword evidence="3" id="KW-0694">RNA-binding</keyword>
<feature type="domain" description="RRM" evidence="4">
    <location>
        <begin position="185"/>
        <end position="233"/>
    </location>
</feature>
<organism evidence="5 6">
    <name type="scientific">Dibothriocephalus latus</name>
    <name type="common">Fish tapeworm</name>
    <name type="synonym">Diphyllobothrium latum</name>
    <dbReference type="NCBI Taxonomy" id="60516"/>
    <lineage>
        <taxon>Eukaryota</taxon>
        <taxon>Metazoa</taxon>
        <taxon>Spiralia</taxon>
        <taxon>Lophotrochozoa</taxon>
        <taxon>Platyhelminthes</taxon>
        <taxon>Cestoda</taxon>
        <taxon>Eucestoda</taxon>
        <taxon>Diphyllobothriidea</taxon>
        <taxon>Diphyllobothriidae</taxon>
        <taxon>Dibothriocephalus</taxon>
    </lineage>
</organism>
<comment type="subcellular location">
    <subcellularLocation>
        <location evidence="1">Nucleus</location>
    </subcellularLocation>
</comment>